<reference evidence="1 2" key="1">
    <citation type="journal article" date="2013" name="Genome Announc.">
        <title>Genome Sequence of Staphylococcus massiliensis Strain S46, Isolated from the Surface of Healthy Human Skin.</title>
        <authorList>
            <person name="Srivastav R."/>
            <person name="Singh A."/>
            <person name="Jangir P.K."/>
            <person name="Kumari C."/>
            <person name="Muduli S."/>
            <person name="Sharma R."/>
        </authorList>
    </citation>
    <scope>NUCLEOTIDE SEQUENCE [LARGE SCALE GENOMIC DNA]</scope>
    <source>
        <strain evidence="1 2">S46</strain>
    </source>
</reference>
<evidence type="ECO:0000313" key="1">
    <source>
        <dbReference type="EMBL" id="EKU49830.1"/>
    </source>
</evidence>
<dbReference type="Proteomes" id="UP000009885">
    <property type="component" value="Unassembled WGS sequence"/>
</dbReference>
<dbReference type="AlphaFoldDB" id="K9B7W6"/>
<protein>
    <submittedName>
        <fullName evidence="1">Phage protein</fullName>
    </submittedName>
</protein>
<proteinExistence type="predicted"/>
<gene>
    <name evidence="1" type="ORF">C273_03000</name>
</gene>
<dbReference type="InterPro" id="IPR011067">
    <property type="entry name" value="Plasmid_toxin/cell-grow_inhib"/>
</dbReference>
<organism evidence="1 2">
    <name type="scientific">Staphylococcus massiliensis S46</name>
    <dbReference type="NCBI Taxonomy" id="1229783"/>
    <lineage>
        <taxon>Bacteria</taxon>
        <taxon>Bacillati</taxon>
        <taxon>Bacillota</taxon>
        <taxon>Bacilli</taxon>
        <taxon>Bacillales</taxon>
        <taxon>Staphylococcaceae</taxon>
        <taxon>Staphylococcus</taxon>
    </lineage>
</organism>
<name>K9B7W6_9STAP</name>
<accession>K9B7W6</accession>
<evidence type="ECO:0000313" key="2">
    <source>
        <dbReference type="Proteomes" id="UP000009885"/>
    </source>
</evidence>
<dbReference type="EMBL" id="AMSQ01000004">
    <property type="protein sequence ID" value="EKU49830.1"/>
    <property type="molecule type" value="Genomic_DNA"/>
</dbReference>
<comment type="caution">
    <text evidence="1">The sequence shown here is derived from an EMBL/GenBank/DDBJ whole genome shotgun (WGS) entry which is preliminary data.</text>
</comment>
<dbReference type="OrthoDB" id="2990138at2"/>
<dbReference type="eggNOG" id="ENOG50330QB">
    <property type="taxonomic scope" value="Bacteria"/>
</dbReference>
<dbReference type="RefSeq" id="WP_009382478.1">
    <property type="nucleotide sequence ID" value="NZ_AMSQ01000004.1"/>
</dbReference>
<keyword evidence="2" id="KW-1185">Reference proteome</keyword>
<sequence length="131" mass="15355">MWNDASDYIGIIAITRLPYYNIKDKKIAYKARPVLIIGAELKTLPCDFTVLPLSSISDKSKISLEFDYEISSKDCRKYNLKNNLSFIRTHKPTTINSRDVHNKVICNLRLLDYQTYLIIEQKYHKFSKTLF</sequence>
<dbReference type="Gene3D" id="2.30.30.110">
    <property type="match status" value="1"/>
</dbReference>